<keyword evidence="1" id="KW-0004">4Fe-4S</keyword>
<evidence type="ECO:0000256" key="5">
    <source>
        <dbReference type="ARBA" id="ARBA00022785"/>
    </source>
</evidence>
<reference evidence="11" key="1">
    <citation type="journal article" date="2019" name="Int. J. Syst. Evol. Microbiol.">
        <title>The Global Catalogue of Microorganisms (GCM) 10K type strain sequencing project: providing services to taxonomists for standard genome sequencing and annotation.</title>
        <authorList>
            <consortium name="The Broad Institute Genomics Platform"/>
            <consortium name="The Broad Institute Genome Sequencing Center for Infectious Disease"/>
            <person name="Wu L."/>
            <person name="Ma J."/>
        </authorList>
    </citation>
    <scope>NUCLEOTIDE SEQUENCE [LARGE SCALE GENOMIC DNA]</scope>
    <source>
        <strain evidence="11">CGMCC 4.7357</strain>
    </source>
</reference>
<keyword evidence="5" id="KW-0671">Queuosine biosynthesis</keyword>
<dbReference type="PANTHER" id="PTHR30002">
    <property type="entry name" value="EPOXYQUEUOSINE REDUCTASE"/>
    <property type="match status" value="1"/>
</dbReference>
<dbReference type="SUPFAM" id="SSF46548">
    <property type="entry name" value="alpha-helical ferredoxin"/>
    <property type="match status" value="1"/>
</dbReference>
<evidence type="ECO:0000256" key="6">
    <source>
        <dbReference type="ARBA" id="ARBA00023002"/>
    </source>
</evidence>
<evidence type="ECO:0000256" key="7">
    <source>
        <dbReference type="ARBA" id="ARBA00023004"/>
    </source>
</evidence>
<dbReference type="EC" id="1.17.99.6" evidence="10"/>
<keyword evidence="11" id="KW-1185">Reference proteome</keyword>
<dbReference type="PANTHER" id="PTHR30002:SF4">
    <property type="entry name" value="EPOXYQUEUOSINE REDUCTASE"/>
    <property type="match status" value="1"/>
</dbReference>
<evidence type="ECO:0000313" key="10">
    <source>
        <dbReference type="EMBL" id="MFC4666883.1"/>
    </source>
</evidence>
<dbReference type="InterPro" id="IPR017896">
    <property type="entry name" value="4Fe4S_Fe-S-bd"/>
</dbReference>
<keyword evidence="7" id="KW-0408">Iron</keyword>
<dbReference type="EMBL" id="JBHSGO010000217">
    <property type="protein sequence ID" value="MFC4666883.1"/>
    <property type="molecule type" value="Genomic_DNA"/>
</dbReference>
<dbReference type="RefSeq" id="WP_380080390.1">
    <property type="nucleotide sequence ID" value="NZ_JBHSGO010000217.1"/>
</dbReference>
<keyword evidence="8" id="KW-0411">Iron-sulfur</keyword>
<organism evidence="10 11">
    <name type="scientific">Falsiporphyromonas endometrii</name>
    <dbReference type="NCBI Taxonomy" id="1387297"/>
    <lineage>
        <taxon>Bacteria</taxon>
        <taxon>Pseudomonadati</taxon>
        <taxon>Bacteroidota</taxon>
        <taxon>Bacteroidia</taxon>
        <taxon>Bacteroidales</taxon>
        <taxon>Porphyromonadaceae</taxon>
        <taxon>Falsiporphyromonas</taxon>
    </lineage>
</organism>
<protein>
    <submittedName>
        <fullName evidence="10">tRNA epoxyqueuosine(34) reductase QueG</fullName>
        <ecNumber evidence="10">1.17.99.6</ecNumber>
    </submittedName>
</protein>
<gene>
    <name evidence="10" type="primary">queG</name>
    <name evidence="10" type="ORF">ACFO3G_09785</name>
</gene>
<dbReference type="Proteomes" id="UP001596020">
    <property type="component" value="Unassembled WGS sequence"/>
</dbReference>
<dbReference type="Pfam" id="PF13484">
    <property type="entry name" value="Fer4_16"/>
    <property type="match status" value="1"/>
</dbReference>
<dbReference type="NCBIfam" id="TIGR00276">
    <property type="entry name" value="tRNA epoxyqueuosine(34) reductase QueG"/>
    <property type="match status" value="1"/>
</dbReference>
<keyword evidence="4" id="KW-0479">Metal-binding</keyword>
<dbReference type="PROSITE" id="PS51379">
    <property type="entry name" value="4FE4S_FER_2"/>
    <property type="match status" value="1"/>
</dbReference>
<dbReference type="GO" id="GO:0052693">
    <property type="term" value="F:epoxyqueuosine reductase activity"/>
    <property type="evidence" value="ECO:0007669"/>
    <property type="project" value="UniProtKB-EC"/>
</dbReference>
<dbReference type="PROSITE" id="PS00198">
    <property type="entry name" value="4FE4S_FER_1"/>
    <property type="match status" value="1"/>
</dbReference>
<evidence type="ECO:0000259" key="9">
    <source>
        <dbReference type="PROSITE" id="PS51379"/>
    </source>
</evidence>
<keyword evidence="3" id="KW-0819">tRNA processing</keyword>
<sequence>MRIRDSKAMVPTGKYSKEDLIKEEALRLGFSAIGIAKAEPIPDEIKEAYTKQVVSGKYGNMEYLRRNEHLRFDPTELLEGCKSIICLAMNYYPPLKQDKEAPQVAYYAYGRDYHKVVKKRSDKLLKFIRENIDKDVIGRSFADSAPILERYWAVKSGIGFRGKSGMIILPRKGTFFVLGELLITTELKPDKPNTFECGKCTKCIDNCPAKAIDEDGFDATKCLSYLTIEQSDELNDTQAGQLGNRLYGCDTCQKVCPHNRFAQATKETEFMPNKLLFDLSFENLKHLDEQQYIKIFAGTSVKRAGYKGLMRTARALLKKRNKKD</sequence>
<dbReference type="InterPro" id="IPR013542">
    <property type="entry name" value="QueG_DUF1730"/>
</dbReference>
<evidence type="ECO:0000313" key="11">
    <source>
        <dbReference type="Proteomes" id="UP001596020"/>
    </source>
</evidence>
<feature type="domain" description="4Fe-4S ferredoxin-type" evidence="9">
    <location>
        <begin position="188"/>
        <end position="217"/>
    </location>
</feature>
<evidence type="ECO:0000256" key="8">
    <source>
        <dbReference type="ARBA" id="ARBA00023014"/>
    </source>
</evidence>
<dbReference type="InterPro" id="IPR004453">
    <property type="entry name" value="QueG"/>
</dbReference>
<keyword evidence="6 10" id="KW-0560">Oxidoreductase</keyword>
<name>A0ABV9KA40_9PORP</name>
<evidence type="ECO:0000256" key="2">
    <source>
        <dbReference type="ARBA" id="ARBA00022490"/>
    </source>
</evidence>
<accession>A0ABV9KA40</accession>
<evidence type="ECO:0000256" key="3">
    <source>
        <dbReference type="ARBA" id="ARBA00022694"/>
    </source>
</evidence>
<evidence type="ECO:0000256" key="4">
    <source>
        <dbReference type="ARBA" id="ARBA00022723"/>
    </source>
</evidence>
<dbReference type="InterPro" id="IPR017900">
    <property type="entry name" value="4Fe4S_Fe_S_CS"/>
</dbReference>
<proteinExistence type="predicted"/>
<dbReference type="Gene3D" id="3.30.70.20">
    <property type="match status" value="1"/>
</dbReference>
<keyword evidence="2" id="KW-0963">Cytoplasm</keyword>
<dbReference type="Pfam" id="PF08331">
    <property type="entry name" value="QueG_DUF1730"/>
    <property type="match status" value="1"/>
</dbReference>
<comment type="caution">
    <text evidence="10">The sequence shown here is derived from an EMBL/GenBank/DDBJ whole genome shotgun (WGS) entry which is preliminary data.</text>
</comment>
<evidence type="ECO:0000256" key="1">
    <source>
        <dbReference type="ARBA" id="ARBA00022485"/>
    </source>
</evidence>